<evidence type="ECO:0000313" key="4">
    <source>
        <dbReference type="Proteomes" id="UP000316628"/>
    </source>
</evidence>
<name>A0A543JHH7_9PSEU</name>
<feature type="region of interest" description="Disordered" evidence="1">
    <location>
        <begin position="237"/>
        <end position="312"/>
    </location>
</feature>
<evidence type="ECO:0000256" key="1">
    <source>
        <dbReference type="SAM" id="MobiDB-lite"/>
    </source>
</evidence>
<evidence type="ECO:0000256" key="2">
    <source>
        <dbReference type="SAM" id="SignalP"/>
    </source>
</evidence>
<organism evidence="3 4">
    <name type="scientific">Saccharothrix saharensis</name>
    <dbReference type="NCBI Taxonomy" id="571190"/>
    <lineage>
        <taxon>Bacteria</taxon>
        <taxon>Bacillati</taxon>
        <taxon>Actinomycetota</taxon>
        <taxon>Actinomycetes</taxon>
        <taxon>Pseudonocardiales</taxon>
        <taxon>Pseudonocardiaceae</taxon>
        <taxon>Saccharothrix</taxon>
    </lineage>
</organism>
<gene>
    <name evidence="3" type="ORF">FHX81_4696</name>
</gene>
<reference evidence="3 4" key="1">
    <citation type="submission" date="2019-06" db="EMBL/GenBank/DDBJ databases">
        <title>Sequencing the genomes of 1000 actinobacteria strains.</title>
        <authorList>
            <person name="Klenk H.-P."/>
        </authorList>
    </citation>
    <scope>NUCLEOTIDE SEQUENCE [LARGE SCALE GENOMIC DNA]</scope>
    <source>
        <strain evidence="3 4">DSM 45456</strain>
    </source>
</reference>
<dbReference type="OrthoDB" id="3699976at2"/>
<feature type="signal peptide" evidence="2">
    <location>
        <begin position="1"/>
        <end position="37"/>
    </location>
</feature>
<feature type="chain" id="PRO_5021911813" evidence="2">
    <location>
        <begin position="38"/>
        <end position="312"/>
    </location>
</feature>
<sequence length="312" mass="31158">MATPYAVRRGGSLLLRTLTVGGLAAAAWFVCAGVASAGEDHSDEAVKTLDAVNAAFGGPQTAIVDQAVAEAVPEKLAPFATVTHEPQPIESAQSFESFPAVALFTADLTGADVLAPAAPAVMSGPVEPEVYRYPDADPYSDSTGEESYEYAGSAGSHGGYSHSGAVSNTMPVPLFEAKVAAKAAARAAEAQARTAVTPTAVPAATPVPVTVPLFAPLTPPAPAVPPATPDAEVVWEAPQPSAPAPAPKQAPAPSAPTASSGSADSGGGHRGGVLVSLTGQSDPKPLAAWSAERWDDGRTPGSVPGLPSTSPD</sequence>
<dbReference type="Proteomes" id="UP000316628">
    <property type="component" value="Unassembled WGS sequence"/>
</dbReference>
<comment type="caution">
    <text evidence="3">The sequence shown here is derived from an EMBL/GenBank/DDBJ whole genome shotgun (WGS) entry which is preliminary data.</text>
</comment>
<dbReference type="RefSeq" id="WP_141980142.1">
    <property type="nucleotide sequence ID" value="NZ_VFPP01000001.1"/>
</dbReference>
<keyword evidence="2" id="KW-0732">Signal</keyword>
<feature type="compositionally biased region" description="Pro residues" evidence="1">
    <location>
        <begin position="240"/>
        <end position="254"/>
    </location>
</feature>
<accession>A0A543JHH7</accession>
<protein>
    <submittedName>
        <fullName evidence="3">Uncharacterized protein</fullName>
    </submittedName>
</protein>
<proteinExistence type="predicted"/>
<evidence type="ECO:0000313" key="3">
    <source>
        <dbReference type="EMBL" id="TQM82292.1"/>
    </source>
</evidence>
<dbReference type="EMBL" id="VFPP01000001">
    <property type="protein sequence ID" value="TQM82292.1"/>
    <property type="molecule type" value="Genomic_DNA"/>
</dbReference>
<keyword evidence="4" id="KW-1185">Reference proteome</keyword>
<feature type="region of interest" description="Disordered" evidence="1">
    <location>
        <begin position="132"/>
        <end position="157"/>
    </location>
</feature>
<dbReference type="AlphaFoldDB" id="A0A543JHH7"/>